<protein>
    <recommendedName>
        <fullName evidence="3">Tetratricopeptide repeat protein</fullName>
    </recommendedName>
</protein>
<evidence type="ECO:0008006" key="3">
    <source>
        <dbReference type="Google" id="ProtNLM"/>
    </source>
</evidence>
<dbReference type="Gene3D" id="3.50.50.60">
    <property type="entry name" value="FAD/NAD(P)-binding domain"/>
    <property type="match status" value="1"/>
</dbReference>
<evidence type="ECO:0000313" key="1">
    <source>
        <dbReference type="EMBL" id="GHA33683.1"/>
    </source>
</evidence>
<dbReference type="PANTHER" id="PTHR46865:SF2">
    <property type="entry name" value="MONOOXYGENASE"/>
    <property type="match status" value="1"/>
</dbReference>
<evidence type="ECO:0000313" key="2">
    <source>
        <dbReference type="Proteomes" id="UP000653644"/>
    </source>
</evidence>
<dbReference type="EMBL" id="BMVN01000014">
    <property type="protein sequence ID" value="GHA33683.1"/>
    <property type="molecule type" value="Genomic_DNA"/>
</dbReference>
<organism evidence="1 2">
    <name type="scientific">Streptomyces canarius</name>
    <dbReference type="NCBI Taxonomy" id="285453"/>
    <lineage>
        <taxon>Bacteria</taxon>
        <taxon>Bacillati</taxon>
        <taxon>Actinomycetota</taxon>
        <taxon>Actinomycetes</taxon>
        <taxon>Kitasatosporales</taxon>
        <taxon>Streptomycetaceae</taxon>
        <taxon>Streptomyces</taxon>
    </lineage>
</organism>
<dbReference type="PANTHER" id="PTHR46865">
    <property type="entry name" value="OXIDOREDUCTASE-RELATED"/>
    <property type="match status" value="1"/>
</dbReference>
<dbReference type="InterPro" id="IPR036188">
    <property type="entry name" value="FAD/NAD-bd_sf"/>
</dbReference>
<comment type="caution">
    <text evidence="1">The sequence shown here is derived from an EMBL/GenBank/DDBJ whole genome shotgun (WGS) entry which is preliminary data.</text>
</comment>
<proteinExistence type="predicted"/>
<gene>
    <name evidence="1" type="ORF">GCM10010345_42780</name>
</gene>
<dbReference type="Proteomes" id="UP000653644">
    <property type="component" value="Unassembled WGS sequence"/>
</dbReference>
<reference evidence="2" key="1">
    <citation type="journal article" date="2019" name="Int. J. Syst. Evol. Microbiol.">
        <title>The Global Catalogue of Microorganisms (GCM) 10K type strain sequencing project: providing services to taxonomists for standard genome sequencing and annotation.</title>
        <authorList>
            <consortium name="The Broad Institute Genomics Platform"/>
            <consortium name="The Broad Institute Genome Sequencing Center for Infectious Disease"/>
            <person name="Wu L."/>
            <person name="Ma J."/>
        </authorList>
    </citation>
    <scope>NUCLEOTIDE SEQUENCE [LARGE SCALE GENOMIC DNA]</scope>
    <source>
        <strain evidence="2">JCM 4733</strain>
    </source>
</reference>
<keyword evidence="2" id="KW-1185">Reference proteome</keyword>
<name>A0ABQ3CUN8_9ACTN</name>
<dbReference type="InterPro" id="IPR051704">
    <property type="entry name" value="FAD_aromatic-hydroxylase"/>
</dbReference>
<dbReference type="RefSeq" id="WP_189888350.1">
    <property type="nucleotide sequence ID" value="NZ_BMVN01000014.1"/>
</dbReference>
<sequence length="116" mass="12484">MFGARDDTEVRVAPHFACGPPAYDRHDVAEHERVVAEHCAGTGWEVPRLLRRTAAADDVRGTSQALIGAYVLAGELAAADGRYTEAFAACEREMRGFVDGHQRIGRGMPSGISSTL</sequence>
<accession>A0ABQ3CUN8</accession>